<name>A0AAF0U1J4_SOLVR</name>
<reference evidence="1" key="1">
    <citation type="submission" date="2023-08" db="EMBL/GenBank/DDBJ databases">
        <title>A de novo genome assembly of Solanum verrucosum Schlechtendal, a Mexican diploid species geographically isolated from the other diploid A-genome species in potato relatives.</title>
        <authorList>
            <person name="Hosaka K."/>
        </authorList>
    </citation>
    <scope>NUCLEOTIDE SEQUENCE</scope>
    <source>
        <tissue evidence="1">Young leaves</tissue>
    </source>
</reference>
<gene>
    <name evidence="1" type="ORF">MTR67_030879</name>
</gene>
<keyword evidence="2" id="KW-1185">Reference proteome</keyword>
<dbReference type="EMBL" id="CP133618">
    <property type="protein sequence ID" value="WMV37494.1"/>
    <property type="molecule type" value="Genomic_DNA"/>
</dbReference>
<evidence type="ECO:0000313" key="1">
    <source>
        <dbReference type="EMBL" id="WMV37494.1"/>
    </source>
</evidence>
<accession>A0AAF0U1J4</accession>
<proteinExistence type="predicted"/>
<sequence>MSSIITHLLYSWGEVGVGAADRDRWRIVRACIWWIVWKERNARCFESKSCDLQKIKLNCIRFFCFWCKTMYLEDTEFIIDILGSF</sequence>
<protein>
    <submittedName>
        <fullName evidence="1">Uncharacterized protein</fullName>
    </submittedName>
</protein>
<evidence type="ECO:0000313" key="2">
    <source>
        <dbReference type="Proteomes" id="UP001234989"/>
    </source>
</evidence>
<dbReference type="AlphaFoldDB" id="A0AAF0U1J4"/>
<dbReference type="Proteomes" id="UP001234989">
    <property type="component" value="Chromosome 7"/>
</dbReference>
<organism evidence="1 2">
    <name type="scientific">Solanum verrucosum</name>
    <dbReference type="NCBI Taxonomy" id="315347"/>
    <lineage>
        <taxon>Eukaryota</taxon>
        <taxon>Viridiplantae</taxon>
        <taxon>Streptophyta</taxon>
        <taxon>Embryophyta</taxon>
        <taxon>Tracheophyta</taxon>
        <taxon>Spermatophyta</taxon>
        <taxon>Magnoliopsida</taxon>
        <taxon>eudicotyledons</taxon>
        <taxon>Gunneridae</taxon>
        <taxon>Pentapetalae</taxon>
        <taxon>asterids</taxon>
        <taxon>lamiids</taxon>
        <taxon>Solanales</taxon>
        <taxon>Solanaceae</taxon>
        <taxon>Solanoideae</taxon>
        <taxon>Solaneae</taxon>
        <taxon>Solanum</taxon>
    </lineage>
</organism>